<dbReference type="Pfam" id="PF03995">
    <property type="entry name" value="Inhibitor_I36"/>
    <property type="match status" value="1"/>
</dbReference>
<protein>
    <submittedName>
        <fullName evidence="2">Uncharacterized protein</fullName>
    </submittedName>
</protein>
<accession>A0A7U9KVQ5</accession>
<evidence type="ECO:0000313" key="2">
    <source>
        <dbReference type="EMBL" id="GCD35638.1"/>
    </source>
</evidence>
<proteinExistence type="predicted"/>
<dbReference type="EMBL" id="BHZC01000001">
    <property type="protein sequence ID" value="GCD35638.1"/>
    <property type="molecule type" value="Genomic_DNA"/>
</dbReference>
<sequence length="294" mass="32363">METFRPVRRKMETVAPCHRFSRTDSRCVDECGERCEVRNVCEACFRVASCEGKVVSVSTRHLCRSATTALAVLAFCMTVFPVPAAATRGDSLQQQIDEVLAKTEGGVQISRNEIAWEEGSVIEAFPLPGETHAPPSSQAAQELQAKASGLPVGTRESSAAMRAYDAPLTAEEEEPIPSGEEEPPGTGAVAADNCPTVIFGKDWYCFYQYKNFGGRRLQWRASYVGPAVMFSKYDFVNRTSSWSNKGGLKIHVYGRTRPGDDSSCFKHYWTENEHERSGGAYPDNAADCFRTSLS</sequence>
<feature type="compositionally biased region" description="Acidic residues" evidence="1">
    <location>
        <begin position="170"/>
        <end position="183"/>
    </location>
</feature>
<dbReference type="Proteomes" id="UP000287830">
    <property type="component" value="Unassembled WGS sequence"/>
</dbReference>
<evidence type="ECO:0000313" key="3">
    <source>
        <dbReference type="Proteomes" id="UP000287830"/>
    </source>
</evidence>
<name>A0A7U9KVQ5_9ACTN</name>
<dbReference type="OrthoDB" id="3539349at2"/>
<feature type="region of interest" description="Disordered" evidence="1">
    <location>
        <begin position="167"/>
        <end position="188"/>
    </location>
</feature>
<gene>
    <name evidence="2" type="ORF">OEIGOIKO_03384</name>
</gene>
<comment type="caution">
    <text evidence="2">The sequence shown here is derived from an EMBL/GenBank/DDBJ whole genome shotgun (WGS) entry which is preliminary data.</text>
</comment>
<evidence type="ECO:0000256" key="1">
    <source>
        <dbReference type="SAM" id="MobiDB-lite"/>
    </source>
</evidence>
<dbReference type="AlphaFoldDB" id="A0A7U9KVQ5"/>
<feature type="region of interest" description="Disordered" evidence="1">
    <location>
        <begin position="128"/>
        <end position="155"/>
    </location>
</feature>
<reference evidence="2 3" key="1">
    <citation type="submission" date="2018-11" db="EMBL/GenBank/DDBJ databases">
        <title>Whole genome sequence of Streptomyces chrestomyceticus NBRC 13444(T).</title>
        <authorList>
            <person name="Komaki H."/>
            <person name="Tamura T."/>
        </authorList>
    </citation>
    <scope>NUCLEOTIDE SEQUENCE [LARGE SCALE GENOMIC DNA]</scope>
    <source>
        <strain evidence="2 3">NBRC 13444</strain>
    </source>
</reference>
<organism evidence="2 3">
    <name type="scientific">Streptomyces chrestomyceticus JCM 4735</name>
    <dbReference type="NCBI Taxonomy" id="1306181"/>
    <lineage>
        <taxon>Bacteria</taxon>
        <taxon>Bacillati</taxon>
        <taxon>Actinomycetota</taxon>
        <taxon>Actinomycetes</taxon>
        <taxon>Kitasatosporales</taxon>
        <taxon>Streptomycetaceae</taxon>
        <taxon>Streptomyces</taxon>
    </lineage>
</organism>